<accession>A0A4R3NV42</accession>
<dbReference type="PROSITE" id="PS51257">
    <property type="entry name" value="PROKAR_LIPOPROTEIN"/>
    <property type="match status" value="1"/>
</dbReference>
<evidence type="ECO:0000313" key="3">
    <source>
        <dbReference type="Proteomes" id="UP000295055"/>
    </source>
</evidence>
<gene>
    <name evidence="2" type="ORF">EC835_10224</name>
</gene>
<reference evidence="2 3" key="1">
    <citation type="submission" date="2019-03" db="EMBL/GenBank/DDBJ databases">
        <title>Genomic analyses of the natural microbiome of Caenorhabditis elegans.</title>
        <authorList>
            <person name="Samuel B."/>
        </authorList>
    </citation>
    <scope>NUCLEOTIDE SEQUENCE [LARGE SCALE GENOMIC DNA]</scope>
    <source>
        <strain evidence="2 3">JUb102</strain>
    </source>
</reference>
<protein>
    <recommendedName>
        <fullName evidence="4">Lipoprotein</fullName>
    </recommendedName>
</protein>
<sequence length="106" mass="11543">MKKSLLIAVLPSFFLVACATKQYPQPASLTPEESSIMTCNDIKIEIAKTRGVHNEIERTGEFDGKTVLGFLGDFGIGNGMAKEDARKKVQSRLNQLEGLKAVKCNG</sequence>
<dbReference type="RefSeq" id="WP_132495208.1">
    <property type="nucleotide sequence ID" value="NZ_SMAS01000002.1"/>
</dbReference>
<name>A0A4R3NV42_9GAMM</name>
<evidence type="ECO:0008006" key="4">
    <source>
        <dbReference type="Google" id="ProtNLM"/>
    </source>
</evidence>
<dbReference type="EMBL" id="SMAS01000002">
    <property type="protein sequence ID" value="TCT36575.1"/>
    <property type="molecule type" value="Genomic_DNA"/>
</dbReference>
<dbReference type="Proteomes" id="UP000295055">
    <property type="component" value="Unassembled WGS sequence"/>
</dbReference>
<keyword evidence="1" id="KW-0732">Signal</keyword>
<dbReference type="OrthoDB" id="7206526at2"/>
<feature type="signal peptide" evidence="1">
    <location>
        <begin position="1"/>
        <end position="19"/>
    </location>
</feature>
<feature type="chain" id="PRO_5020644035" description="Lipoprotein" evidence="1">
    <location>
        <begin position="20"/>
        <end position="106"/>
    </location>
</feature>
<comment type="caution">
    <text evidence="2">The sequence shown here is derived from an EMBL/GenBank/DDBJ whole genome shotgun (WGS) entry which is preliminary data.</text>
</comment>
<proteinExistence type="predicted"/>
<organism evidence="2 3">
    <name type="scientific">Providencia alcalifaciens</name>
    <dbReference type="NCBI Taxonomy" id="126385"/>
    <lineage>
        <taxon>Bacteria</taxon>
        <taxon>Pseudomonadati</taxon>
        <taxon>Pseudomonadota</taxon>
        <taxon>Gammaproteobacteria</taxon>
        <taxon>Enterobacterales</taxon>
        <taxon>Morganellaceae</taxon>
        <taxon>Providencia</taxon>
    </lineage>
</organism>
<evidence type="ECO:0000313" key="2">
    <source>
        <dbReference type="EMBL" id="TCT36575.1"/>
    </source>
</evidence>
<evidence type="ECO:0000256" key="1">
    <source>
        <dbReference type="SAM" id="SignalP"/>
    </source>
</evidence>
<dbReference type="AlphaFoldDB" id="A0A4R3NV42"/>